<dbReference type="OrthoDB" id="275876at2759"/>
<dbReference type="GeneID" id="28731485"/>
<name>A0A0N0NKE8_9EURO</name>
<evidence type="ECO:0000256" key="2">
    <source>
        <dbReference type="ARBA" id="ARBA00022980"/>
    </source>
</evidence>
<dbReference type="GO" id="GO:0005840">
    <property type="term" value="C:ribosome"/>
    <property type="evidence" value="ECO:0007669"/>
    <property type="project" value="UniProtKB-KW"/>
</dbReference>
<dbReference type="STRING" id="1664694.A0A0N0NKE8"/>
<dbReference type="VEuPathDB" id="FungiDB:AB675_1081"/>
<reference evidence="6 7" key="1">
    <citation type="submission" date="2015-06" db="EMBL/GenBank/DDBJ databases">
        <title>Draft genome of the ant-associated black yeast Phialophora attae CBS 131958.</title>
        <authorList>
            <person name="Moreno L.F."/>
            <person name="Stielow B.J."/>
            <person name="de Hoog S."/>
            <person name="Vicente V.A."/>
            <person name="Weiss V.A."/>
            <person name="de Vries M."/>
            <person name="Cruz L.M."/>
            <person name="Souza E.M."/>
        </authorList>
    </citation>
    <scope>NUCLEOTIDE SEQUENCE [LARGE SCALE GENOMIC DNA]</scope>
    <source>
        <strain evidence="6 7">CBS 131958</strain>
    </source>
</reference>
<organism evidence="6 7">
    <name type="scientific">Cyphellophora attinorum</name>
    <dbReference type="NCBI Taxonomy" id="1664694"/>
    <lineage>
        <taxon>Eukaryota</taxon>
        <taxon>Fungi</taxon>
        <taxon>Dikarya</taxon>
        <taxon>Ascomycota</taxon>
        <taxon>Pezizomycotina</taxon>
        <taxon>Eurotiomycetes</taxon>
        <taxon>Chaetothyriomycetidae</taxon>
        <taxon>Chaetothyriales</taxon>
        <taxon>Cyphellophoraceae</taxon>
        <taxon>Cyphellophora</taxon>
    </lineage>
</organism>
<evidence type="ECO:0000256" key="5">
    <source>
        <dbReference type="SAM" id="MobiDB-lite"/>
    </source>
</evidence>
<dbReference type="SUPFAM" id="SSF52166">
    <property type="entry name" value="Ribosomal protein L4"/>
    <property type="match status" value="1"/>
</dbReference>
<evidence type="ECO:0000256" key="1">
    <source>
        <dbReference type="ARBA" id="ARBA00010528"/>
    </source>
</evidence>
<evidence type="ECO:0000313" key="7">
    <source>
        <dbReference type="Proteomes" id="UP000038010"/>
    </source>
</evidence>
<dbReference type="Proteomes" id="UP000038010">
    <property type="component" value="Unassembled WGS sequence"/>
</dbReference>
<gene>
    <name evidence="6" type="ORF">AB675_1081</name>
</gene>
<keyword evidence="2 6" id="KW-0689">Ribosomal protein</keyword>
<keyword evidence="7" id="KW-1185">Reference proteome</keyword>
<dbReference type="EMBL" id="LFJN01000020">
    <property type="protein sequence ID" value="KPI38061.1"/>
    <property type="molecule type" value="Genomic_DNA"/>
</dbReference>
<dbReference type="PANTHER" id="PTHR10746:SF6">
    <property type="entry name" value="LARGE RIBOSOMAL SUBUNIT PROTEIN UL4M"/>
    <property type="match status" value="1"/>
</dbReference>
<comment type="caution">
    <text evidence="6">The sequence shown here is derived from an EMBL/GenBank/DDBJ whole genome shotgun (WGS) entry which is preliminary data.</text>
</comment>
<proteinExistence type="inferred from homology"/>
<accession>A0A0N0NKE8</accession>
<dbReference type="GO" id="GO:0006412">
    <property type="term" value="P:translation"/>
    <property type="evidence" value="ECO:0007669"/>
    <property type="project" value="InterPro"/>
</dbReference>
<feature type="region of interest" description="Disordered" evidence="5">
    <location>
        <begin position="157"/>
        <end position="191"/>
    </location>
</feature>
<dbReference type="Pfam" id="PF00573">
    <property type="entry name" value="Ribosomal_L4"/>
    <property type="match status" value="1"/>
</dbReference>
<dbReference type="RefSeq" id="XP_017998024.1">
    <property type="nucleotide sequence ID" value="XM_018139616.1"/>
</dbReference>
<protein>
    <recommendedName>
        <fullName evidence="4">Large ribosomal subunit protein uL4m</fullName>
    </recommendedName>
</protein>
<feature type="compositionally biased region" description="Basic and acidic residues" evidence="5">
    <location>
        <begin position="171"/>
        <end position="191"/>
    </location>
</feature>
<dbReference type="PANTHER" id="PTHR10746">
    <property type="entry name" value="50S RIBOSOMAL PROTEIN L4"/>
    <property type="match status" value="1"/>
</dbReference>
<dbReference type="GO" id="GO:0003735">
    <property type="term" value="F:structural constituent of ribosome"/>
    <property type="evidence" value="ECO:0007669"/>
    <property type="project" value="InterPro"/>
</dbReference>
<dbReference type="InterPro" id="IPR002136">
    <property type="entry name" value="Ribosomal_uL4"/>
</dbReference>
<dbReference type="Gene3D" id="3.40.1370.10">
    <property type="match status" value="1"/>
</dbReference>
<sequence length="392" mass="44109">MVMHGSGCTLSSLVRNIKRLDLSEPVTVGVRPINGTFREADLLRQQCLAPRLTRGFATPTDLPTITTPINIPGSRVLKPPRKHINPNVDLSLYAPPQLLTTIHSWPSLEPQRYAWYESDHLGVPLRRDLLHRAVIFEADNKRTGAAHMPHRTEMIGSKRKLHKQKGTGRARVGDRFSPIREGGARAHGPRKERSFATELQRKIYDKAWRIALSHRYRLGELVVVGDQIGLQKEQGTWFLKNFLEQNQWGKRHGRCLFISGTNSIGPAMEELADHGALKTARDVDVKDLLSMGRLVIEQRILNRLLQDHSSDLSTHKRLPTLGRSKTAKFSNVGANVAEEFVYEDEEFDENEDFDEEAEDAAYDFEEADGEIFEESAGEAEAVVQPTDGKAAL</sequence>
<dbReference type="GO" id="GO:1990904">
    <property type="term" value="C:ribonucleoprotein complex"/>
    <property type="evidence" value="ECO:0007669"/>
    <property type="project" value="UniProtKB-KW"/>
</dbReference>
<evidence type="ECO:0000313" key="6">
    <source>
        <dbReference type="EMBL" id="KPI38061.1"/>
    </source>
</evidence>
<dbReference type="AlphaFoldDB" id="A0A0N0NKE8"/>
<dbReference type="InterPro" id="IPR023574">
    <property type="entry name" value="Ribosomal_uL4_dom_sf"/>
</dbReference>
<evidence type="ECO:0000256" key="3">
    <source>
        <dbReference type="ARBA" id="ARBA00023274"/>
    </source>
</evidence>
<dbReference type="InterPro" id="IPR013005">
    <property type="entry name" value="Ribosomal_uL4-like"/>
</dbReference>
<comment type="similarity">
    <text evidence="1">Belongs to the universal ribosomal protein uL4 family.</text>
</comment>
<feature type="compositionally biased region" description="Basic residues" evidence="5">
    <location>
        <begin position="157"/>
        <end position="168"/>
    </location>
</feature>
<keyword evidence="3" id="KW-0687">Ribonucleoprotein</keyword>
<evidence type="ECO:0000256" key="4">
    <source>
        <dbReference type="ARBA" id="ARBA00040565"/>
    </source>
</evidence>